<feature type="coiled-coil region" evidence="1">
    <location>
        <begin position="8"/>
        <end position="59"/>
    </location>
</feature>
<evidence type="ECO:0000313" key="3">
    <source>
        <dbReference type="Proteomes" id="UP001159427"/>
    </source>
</evidence>
<reference evidence="2 3" key="1">
    <citation type="submission" date="2022-05" db="EMBL/GenBank/DDBJ databases">
        <authorList>
            <consortium name="Genoscope - CEA"/>
            <person name="William W."/>
        </authorList>
    </citation>
    <scope>NUCLEOTIDE SEQUENCE [LARGE SCALE GENOMIC DNA]</scope>
</reference>
<comment type="caution">
    <text evidence="2">The sequence shown here is derived from an EMBL/GenBank/DDBJ whole genome shotgun (WGS) entry which is preliminary data.</text>
</comment>
<keyword evidence="3" id="KW-1185">Reference proteome</keyword>
<dbReference type="Proteomes" id="UP001159427">
    <property type="component" value="Unassembled WGS sequence"/>
</dbReference>
<organism evidence="2 3">
    <name type="scientific">Porites evermanni</name>
    <dbReference type="NCBI Taxonomy" id="104178"/>
    <lineage>
        <taxon>Eukaryota</taxon>
        <taxon>Metazoa</taxon>
        <taxon>Cnidaria</taxon>
        <taxon>Anthozoa</taxon>
        <taxon>Hexacorallia</taxon>
        <taxon>Scleractinia</taxon>
        <taxon>Fungiina</taxon>
        <taxon>Poritidae</taxon>
        <taxon>Porites</taxon>
    </lineage>
</organism>
<proteinExistence type="predicted"/>
<gene>
    <name evidence="2" type="ORF">PEVE_00022261</name>
</gene>
<dbReference type="EMBL" id="CALNXI010000298">
    <property type="protein sequence ID" value="CAH3024285.1"/>
    <property type="molecule type" value="Genomic_DNA"/>
</dbReference>
<sequence length="227" mass="25693">MDSVNTRIDNLIKDVQKVKSSLEFTQAQVEELITSDLRVMEVKVRIEDEGNKLDDLENRSRVNNLCFEGIPESPNETWQETESKIKHLISSHMPEVEADGTNAQVKESKMQESKSILGFDKLVIYDNPVNSGSTNDKRASGESSKPITMTCYLCNESLGSSLCNYCKSQFPFQDLDGNAFKIVLYEFQHGTISFDTDQLETPFFNPILDQHSSLSDPNSDLYPYLNN</sequence>
<evidence type="ECO:0000256" key="1">
    <source>
        <dbReference type="SAM" id="Coils"/>
    </source>
</evidence>
<name>A0ABN8M3U8_9CNID</name>
<evidence type="ECO:0000313" key="2">
    <source>
        <dbReference type="EMBL" id="CAH3024285.1"/>
    </source>
</evidence>
<protein>
    <submittedName>
        <fullName evidence="2">Uncharacterized protein</fullName>
    </submittedName>
</protein>
<keyword evidence="1" id="KW-0175">Coiled coil</keyword>
<accession>A0ABN8M3U8</accession>